<feature type="binding site" evidence="2">
    <location>
        <begin position="22"/>
        <end position="25"/>
    </location>
    <ligand>
        <name>substrate</name>
    </ligand>
</feature>
<dbReference type="InterPro" id="IPR018520">
    <property type="entry name" value="UPP_synth-like_CS"/>
</dbReference>
<dbReference type="OrthoDB" id="4191603at2"/>
<comment type="caution">
    <text evidence="3">The sequence shown here is derived from an EMBL/GenBank/DDBJ whole genome shotgun (WGS) entry which is preliminary data.</text>
</comment>
<gene>
    <name evidence="3" type="ORF">BC643_0897</name>
</gene>
<dbReference type="Gene3D" id="3.40.1180.10">
    <property type="entry name" value="Decaprenyl diphosphate synthase-like"/>
    <property type="match status" value="1"/>
</dbReference>
<dbReference type="SUPFAM" id="SSF64005">
    <property type="entry name" value="Undecaprenyl diphosphate synthase"/>
    <property type="match status" value="1"/>
</dbReference>
<protein>
    <recommendedName>
        <fullName evidence="2">Isoprenyl transferase</fullName>
        <ecNumber evidence="2">2.5.1.-</ecNumber>
    </recommendedName>
</protein>
<dbReference type="RefSeq" id="WP_120271955.1">
    <property type="nucleotide sequence ID" value="NZ_RAPN01000001.1"/>
</dbReference>
<dbReference type="InterPro" id="IPR036424">
    <property type="entry name" value="UPP_synth-like_sf"/>
</dbReference>
<feature type="active site" description="Proton acceptor" evidence="2">
    <location>
        <position position="69"/>
    </location>
</feature>
<dbReference type="CDD" id="cd00475">
    <property type="entry name" value="Cis_IPPS"/>
    <property type="match status" value="1"/>
</dbReference>
<keyword evidence="2" id="KW-0460">Magnesium</keyword>
<evidence type="ECO:0000256" key="1">
    <source>
        <dbReference type="ARBA" id="ARBA00022679"/>
    </source>
</evidence>
<dbReference type="GO" id="GO:0000287">
    <property type="term" value="F:magnesium ion binding"/>
    <property type="evidence" value="ECO:0007669"/>
    <property type="project" value="UniProtKB-UniRule"/>
</dbReference>
<feature type="binding site" evidence="2">
    <location>
        <begin position="195"/>
        <end position="197"/>
    </location>
    <ligand>
        <name>substrate</name>
    </ligand>
</feature>
<dbReference type="NCBIfam" id="TIGR00055">
    <property type="entry name" value="uppS"/>
    <property type="match status" value="1"/>
</dbReference>
<keyword evidence="4" id="KW-1185">Reference proteome</keyword>
<dbReference type="PROSITE" id="PS01066">
    <property type="entry name" value="UPP_SYNTHASE"/>
    <property type="match status" value="1"/>
</dbReference>
<dbReference type="Proteomes" id="UP000283387">
    <property type="component" value="Unassembled WGS sequence"/>
</dbReference>
<feature type="binding site" evidence="2">
    <location>
        <position position="189"/>
    </location>
    <ligand>
        <name>substrate</name>
    </ligand>
</feature>
<evidence type="ECO:0000313" key="4">
    <source>
        <dbReference type="Proteomes" id="UP000283387"/>
    </source>
</evidence>
<comment type="function">
    <text evidence="2">Catalyzes the condensation of isopentenyl diphosphate (IPP) with allylic pyrophosphates generating different type of terpenoids.</text>
</comment>
<proteinExistence type="inferred from homology"/>
<evidence type="ECO:0000256" key="2">
    <source>
        <dbReference type="HAMAP-Rule" id="MF_01139"/>
    </source>
</evidence>
<keyword evidence="1 2" id="KW-0808">Transferase</keyword>
<dbReference type="EC" id="2.5.1.-" evidence="2"/>
<dbReference type="AlphaFoldDB" id="A0A419W534"/>
<organism evidence="3 4">
    <name type="scientific">Mangrovibacterium diazotrophicum</name>
    <dbReference type="NCBI Taxonomy" id="1261403"/>
    <lineage>
        <taxon>Bacteria</taxon>
        <taxon>Pseudomonadati</taxon>
        <taxon>Bacteroidota</taxon>
        <taxon>Bacteroidia</taxon>
        <taxon>Marinilabiliales</taxon>
        <taxon>Prolixibacteraceae</taxon>
        <taxon>Mangrovibacterium</taxon>
    </lineage>
</organism>
<feature type="binding site" evidence="2">
    <location>
        <position position="38"/>
    </location>
    <ligand>
        <name>substrate</name>
    </ligand>
</feature>
<feature type="binding site" evidence="2">
    <location>
        <position position="21"/>
    </location>
    <ligand>
        <name>Mg(2+)</name>
        <dbReference type="ChEBI" id="CHEBI:18420"/>
    </ligand>
</feature>
<dbReference type="GO" id="GO:0016094">
    <property type="term" value="P:polyprenol biosynthetic process"/>
    <property type="evidence" value="ECO:0007669"/>
    <property type="project" value="TreeGrafter"/>
</dbReference>
<dbReference type="FunFam" id="3.40.1180.10:FF:000001">
    <property type="entry name" value="(2E,6E)-farnesyl-diphosphate-specific ditrans,polycis-undecaprenyl-diphosphate synthase"/>
    <property type="match status" value="1"/>
</dbReference>
<dbReference type="PANTHER" id="PTHR10291">
    <property type="entry name" value="DEHYDRODOLICHYL DIPHOSPHATE SYNTHASE FAMILY MEMBER"/>
    <property type="match status" value="1"/>
</dbReference>
<feature type="binding site" evidence="2">
    <location>
        <position position="208"/>
    </location>
    <ligand>
        <name>Mg(2+)</name>
        <dbReference type="ChEBI" id="CHEBI:18420"/>
    </ligand>
</feature>
<sequence>MTLKEKLNASKIPEHVAIIMDGNGRWAAQHGNERFFGHEQGVESVRSVLEGASDIGIKYLTLYAFSTENWSRPKSEVDALMGLLVHAINNETESLKEKNVRLSMIGDFDSLPAEVQEKLNWSIKELQDCTGVNLVLALSYSSKWEITEAVRKIALDVKDGKLQPESINKELIDNYLATKGIPDPELLIRTSGETRISNFLLWQIAYAEFYFTPVLWPDFTKENLFEAVYDFQNRERRFGKTSQQIL</sequence>
<comment type="cofactor">
    <cofactor evidence="2">
        <name>Mg(2+)</name>
        <dbReference type="ChEBI" id="CHEBI:18420"/>
    </cofactor>
    <text evidence="2">Binds 2 magnesium ions per subunit.</text>
</comment>
<dbReference type="HAMAP" id="MF_01139">
    <property type="entry name" value="ISPT"/>
    <property type="match status" value="1"/>
</dbReference>
<name>A0A419W534_9BACT</name>
<evidence type="ECO:0000313" key="3">
    <source>
        <dbReference type="EMBL" id="RKD90557.1"/>
    </source>
</evidence>
<comment type="similarity">
    <text evidence="2">Belongs to the UPP synthase family.</text>
</comment>
<dbReference type="NCBIfam" id="NF011405">
    <property type="entry name" value="PRK14830.1"/>
    <property type="match status" value="1"/>
</dbReference>
<comment type="subunit">
    <text evidence="2">Homodimer.</text>
</comment>
<accession>A0A419W534</accession>
<dbReference type="EMBL" id="RAPN01000001">
    <property type="protein sequence ID" value="RKD90557.1"/>
    <property type="molecule type" value="Genomic_DNA"/>
</dbReference>
<dbReference type="GO" id="GO:0045547">
    <property type="term" value="F:ditrans,polycis-polyprenyl diphosphate synthase [(2E,6E)-farnesyl diphosphate specific] activity"/>
    <property type="evidence" value="ECO:0007669"/>
    <property type="project" value="TreeGrafter"/>
</dbReference>
<dbReference type="InterPro" id="IPR001441">
    <property type="entry name" value="UPP_synth-like"/>
</dbReference>
<feature type="binding site" evidence="2">
    <location>
        <begin position="66"/>
        <end position="68"/>
    </location>
    <ligand>
        <name>substrate</name>
    </ligand>
</feature>
<feature type="binding site" evidence="2">
    <location>
        <position position="34"/>
    </location>
    <ligand>
        <name>substrate</name>
    </ligand>
</feature>
<feature type="binding site" evidence="2">
    <location>
        <position position="72"/>
    </location>
    <ligand>
        <name>substrate</name>
    </ligand>
</feature>
<dbReference type="Pfam" id="PF01255">
    <property type="entry name" value="Prenyltransf"/>
    <property type="match status" value="1"/>
</dbReference>
<reference evidence="3 4" key="1">
    <citation type="submission" date="2018-09" db="EMBL/GenBank/DDBJ databases">
        <title>Genomic Encyclopedia of Archaeal and Bacterial Type Strains, Phase II (KMG-II): from individual species to whole genera.</title>
        <authorList>
            <person name="Goeker M."/>
        </authorList>
    </citation>
    <scope>NUCLEOTIDE SEQUENCE [LARGE SCALE GENOMIC DNA]</scope>
    <source>
        <strain evidence="3 4">DSM 27148</strain>
    </source>
</reference>
<feature type="binding site" evidence="2">
    <location>
        <position position="70"/>
    </location>
    <ligand>
        <name>substrate</name>
    </ligand>
</feature>
<dbReference type="PANTHER" id="PTHR10291:SF0">
    <property type="entry name" value="DEHYDRODOLICHYL DIPHOSPHATE SYNTHASE 2"/>
    <property type="match status" value="1"/>
</dbReference>
<feature type="binding site" evidence="2">
    <location>
        <position position="26"/>
    </location>
    <ligand>
        <name>substrate</name>
    </ligand>
</feature>
<feature type="active site" evidence="2">
    <location>
        <position position="21"/>
    </location>
</feature>
<keyword evidence="2" id="KW-0479">Metal-binding</keyword>